<dbReference type="EMBL" id="MT144841">
    <property type="protein sequence ID" value="QJI00290.1"/>
    <property type="molecule type" value="Genomic_DNA"/>
</dbReference>
<evidence type="ECO:0000313" key="4">
    <source>
        <dbReference type="EMBL" id="QJI00290.1"/>
    </source>
</evidence>
<evidence type="ECO:0000313" key="3">
    <source>
        <dbReference type="EMBL" id="QJA84312.1"/>
    </source>
</evidence>
<proteinExistence type="predicted"/>
<name>A0A6H1ZMJ4_9ZZZZ</name>
<protein>
    <submittedName>
        <fullName evidence="1">Uncharacterized protein</fullName>
    </submittedName>
</protein>
<evidence type="ECO:0000313" key="2">
    <source>
        <dbReference type="EMBL" id="QJA63225.1"/>
    </source>
</evidence>
<accession>A0A6H1ZMJ4</accession>
<dbReference type="EMBL" id="MT144120">
    <property type="protein sequence ID" value="QJA49153.1"/>
    <property type="molecule type" value="Genomic_DNA"/>
</dbReference>
<evidence type="ECO:0000313" key="1">
    <source>
        <dbReference type="EMBL" id="QJA49153.1"/>
    </source>
</evidence>
<sequence length="141" mass="14418">MKRIALLLVGFLLIPTLLFAAGWDSGSTFSTGLLNIGNTGGGATDMETGSAAIPLSYAVVKKTMGGASDQAGTLADGIRGQVIKIILVAKNSSGNYVLTPTTKVGFATITFDTAGDQATLLFVDNTNGWMILGETGTTVAQ</sequence>
<reference evidence="1" key="1">
    <citation type="submission" date="2020-03" db="EMBL/GenBank/DDBJ databases">
        <title>The deep terrestrial virosphere.</title>
        <authorList>
            <person name="Holmfeldt K."/>
            <person name="Nilsson E."/>
            <person name="Simone D."/>
            <person name="Lopez-Fernandez M."/>
            <person name="Wu X."/>
            <person name="de Brujin I."/>
            <person name="Lundin D."/>
            <person name="Andersson A."/>
            <person name="Bertilsson S."/>
            <person name="Dopson M."/>
        </authorList>
    </citation>
    <scope>NUCLEOTIDE SEQUENCE</scope>
    <source>
        <strain evidence="3">MM415A00210</strain>
        <strain evidence="2">MM415B00644</strain>
        <strain evidence="1">TM448A01239</strain>
        <strain evidence="4">TM448B01912</strain>
    </source>
</reference>
<dbReference type="EMBL" id="MT141492">
    <property type="protein sequence ID" value="QJA63225.1"/>
    <property type="molecule type" value="Genomic_DNA"/>
</dbReference>
<dbReference type="AlphaFoldDB" id="A0A6H1ZMJ4"/>
<organism evidence="1">
    <name type="scientific">viral metagenome</name>
    <dbReference type="NCBI Taxonomy" id="1070528"/>
    <lineage>
        <taxon>unclassified sequences</taxon>
        <taxon>metagenomes</taxon>
        <taxon>organismal metagenomes</taxon>
    </lineage>
</organism>
<gene>
    <name evidence="3" type="ORF">MM415A00210_0037</name>
    <name evidence="2" type="ORF">MM415B00644_0050</name>
    <name evidence="1" type="ORF">TM448A01239_0013</name>
    <name evidence="4" type="ORF">TM448B01912_0012</name>
</gene>
<dbReference type="EMBL" id="MT142527">
    <property type="protein sequence ID" value="QJA84312.1"/>
    <property type="molecule type" value="Genomic_DNA"/>
</dbReference>